<sequence length="580" mass="67166">MLKASDIVNFIQKPIFWMSLLSVIAILAFVVGRRAYKKKQLKRQFERIEVMYNELISIPLSFKINKSNSLIKINKELEKEVTEIKAEYDTVNSYHNDIIALMGEVEDLIQFGKLSIASKSIVDLQDMLGESLTSTHDLDHRLNSVLEQETQQRVEITTQKDRFRKIKAQLMSNESMYADSFGILESQTRDIEQLFSTFEEWMFASDFEKAKELNIQISKEIDDYEYRINTIPKLYEKAKGIIPHLLDSVSSVFQNARSFGVYLSHLEVPKNIGFVSESLKEDLVRINYGDIERADENLDELITRLEQITEHIQKEAKSHEEMVVTSRQIYEVIDELIEAIGHLDKQRGLIASRFDIKDFESRLDSCETRIGELNEKRNHVVRMIDEEKIPATSIVIAIREITQDCQILAADFDVLSKEVSQANADELRARQQLMKLYLIINDVQVRIKRRSFPEISEEYEQDVRHAKQYARQVNDLLDQEVLDVGRLNATVAEAIDFTYKLHNNVNNLVGVVDMCENAIVYANRYRAYIAEIDTELTRAEIAFNNGEYTQSLKTIIQTIDKYRPDGSYEELIQKNAQSAK</sequence>
<dbReference type="Pfam" id="PF06160">
    <property type="entry name" value="EzrA"/>
    <property type="match status" value="1"/>
</dbReference>
<evidence type="ECO:0008006" key="10">
    <source>
        <dbReference type="Google" id="ProtNLM"/>
    </source>
</evidence>
<evidence type="ECO:0000256" key="1">
    <source>
        <dbReference type="ARBA" id="ARBA00004162"/>
    </source>
</evidence>
<dbReference type="AlphaFoldDB" id="A0A0X8H006"/>
<keyword evidence="9" id="KW-1185">Reference proteome</keyword>
<evidence type="ECO:0000256" key="2">
    <source>
        <dbReference type="ARBA" id="ARBA00022692"/>
    </source>
</evidence>
<keyword evidence="5" id="KW-0717">Septation</keyword>
<gene>
    <name evidence="8" type="ORF">AOC36_05825</name>
</gene>
<keyword evidence="2 7" id="KW-0812">Transmembrane</keyword>
<keyword evidence="6" id="KW-0175">Coiled coil</keyword>
<dbReference type="GO" id="GO:0000921">
    <property type="term" value="P:septin ring assembly"/>
    <property type="evidence" value="ECO:0007669"/>
    <property type="project" value="InterPro"/>
</dbReference>
<keyword evidence="3 7" id="KW-1133">Transmembrane helix</keyword>
<keyword evidence="4 7" id="KW-0472">Membrane</keyword>
<organism evidence="8 9">
    <name type="scientific">Erysipelothrix larvae</name>
    <dbReference type="NCBI Taxonomy" id="1514105"/>
    <lineage>
        <taxon>Bacteria</taxon>
        <taxon>Bacillati</taxon>
        <taxon>Bacillota</taxon>
        <taxon>Erysipelotrichia</taxon>
        <taxon>Erysipelotrichales</taxon>
        <taxon>Erysipelotrichaceae</taxon>
        <taxon>Erysipelothrix</taxon>
    </lineage>
</organism>
<dbReference type="KEGG" id="erl:AOC36_05825"/>
<protein>
    <recommendedName>
        <fullName evidence="10">Septation ring formation regulator EzrA</fullName>
    </recommendedName>
</protein>
<feature type="transmembrane region" description="Helical" evidence="7">
    <location>
        <begin position="15"/>
        <end position="36"/>
    </location>
</feature>
<evidence type="ECO:0000256" key="3">
    <source>
        <dbReference type="ARBA" id="ARBA00022989"/>
    </source>
</evidence>
<accession>A0A0X8H006</accession>
<name>A0A0X8H006_9FIRM</name>
<evidence type="ECO:0000313" key="9">
    <source>
        <dbReference type="Proteomes" id="UP000063781"/>
    </source>
</evidence>
<evidence type="ECO:0000256" key="7">
    <source>
        <dbReference type="SAM" id="Phobius"/>
    </source>
</evidence>
<dbReference type="RefSeq" id="WP_067632378.1">
    <property type="nucleotide sequence ID" value="NZ_CP013213.1"/>
</dbReference>
<feature type="coiled-coil region" evidence="6">
    <location>
        <begin position="67"/>
        <end position="94"/>
    </location>
</feature>
<dbReference type="STRING" id="1514105.AOC36_05825"/>
<keyword evidence="5" id="KW-0131">Cell cycle</keyword>
<evidence type="ECO:0000256" key="4">
    <source>
        <dbReference type="ARBA" id="ARBA00023136"/>
    </source>
</evidence>
<dbReference type="GO" id="GO:0005886">
    <property type="term" value="C:plasma membrane"/>
    <property type="evidence" value="ECO:0007669"/>
    <property type="project" value="UniProtKB-SubCell"/>
</dbReference>
<keyword evidence="5" id="KW-0132">Cell division</keyword>
<dbReference type="EMBL" id="CP013213">
    <property type="protein sequence ID" value="AMC93515.1"/>
    <property type="molecule type" value="Genomic_DNA"/>
</dbReference>
<dbReference type="OrthoDB" id="1654473at2"/>
<dbReference type="GO" id="GO:0000917">
    <property type="term" value="P:division septum assembly"/>
    <property type="evidence" value="ECO:0007669"/>
    <property type="project" value="UniProtKB-KW"/>
</dbReference>
<dbReference type="InterPro" id="IPR010379">
    <property type="entry name" value="EzrA"/>
</dbReference>
<dbReference type="Proteomes" id="UP000063781">
    <property type="component" value="Chromosome"/>
</dbReference>
<evidence type="ECO:0000256" key="6">
    <source>
        <dbReference type="SAM" id="Coils"/>
    </source>
</evidence>
<reference evidence="8 9" key="1">
    <citation type="submission" date="2015-10" db="EMBL/GenBank/DDBJ databases">
        <title>Erysipelothrix larvae sp. LV19 isolated from the larval gut of the rhinoceros beetle, Trypoxylus dichotomus.</title>
        <authorList>
            <person name="Lim S."/>
            <person name="Kim B.-C."/>
        </authorList>
    </citation>
    <scope>NUCLEOTIDE SEQUENCE [LARGE SCALE GENOMIC DNA]</scope>
    <source>
        <strain evidence="8 9">LV19</strain>
    </source>
</reference>
<proteinExistence type="predicted"/>
<evidence type="ECO:0000313" key="8">
    <source>
        <dbReference type="EMBL" id="AMC93515.1"/>
    </source>
</evidence>
<comment type="subcellular location">
    <subcellularLocation>
        <location evidence="1">Cell membrane</location>
        <topology evidence="1">Single-pass membrane protein</topology>
    </subcellularLocation>
</comment>
<dbReference type="GO" id="GO:0005940">
    <property type="term" value="C:septin ring"/>
    <property type="evidence" value="ECO:0007669"/>
    <property type="project" value="InterPro"/>
</dbReference>
<evidence type="ECO:0000256" key="5">
    <source>
        <dbReference type="ARBA" id="ARBA00023210"/>
    </source>
</evidence>